<reference evidence="1 2" key="1">
    <citation type="submission" date="2015-08" db="EMBL/GenBank/DDBJ databases">
        <title>Next Generation Sequencing and Analysis of the Genome of Puccinia sorghi L Schw, the Causal Agent of Maize Common Rust.</title>
        <authorList>
            <person name="Rochi L."/>
            <person name="Burguener G."/>
            <person name="Darino M."/>
            <person name="Turjanski A."/>
            <person name="Kreff E."/>
            <person name="Dieguez M.J."/>
            <person name="Sacco F."/>
        </authorList>
    </citation>
    <scope>NUCLEOTIDE SEQUENCE [LARGE SCALE GENOMIC DNA]</scope>
    <source>
        <strain evidence="1 2">RO10H11247</strain>
    </source>
</reference>
<evidence type="ECO:0000313" key="1">
    <source>
        <dbReference type="EMBL" id="KNZ54567.1"/>
    </source>
</evidence>
<sequence length="101" mass="11142">MITIQLVEELLKPEKYQVIPTHQFPKGCPVTSKLGALLGNVVATQKVAGFLSHSGTTPCSWCDIVKKDLHLMKIGNLWNKMETLATERLSATGGIQLIKPW</sequence>
<dbReference type="AlphaFoldDB" id="A0A0L6V245"/>
<organism evidence="1 2">
    <name type="scientific">Puccinia sorghi</name>
    <dbReference type="NCBI Taxonomy" id="27349"/>
    <lineage>
        <taxon>Eukaryota</taxon>
        <taxon>Fungi</taxon>
        <taxon>Dikarya</taxon>
        <taxon>Basidiomycota</taxon>
        <taxon>Pucciniomycotina</taxon>
        <taxon>Pucciniomycetes</taxon>
        <taxon>Pucciniales</taxon>
        <taxon>Pucciniaceae</taxon>
        <taxon>Puccinia</taxon>
    </lineage>
</organism>
<dbReference type="Proteomes" id="UP000037035">
    <property type="component" value="Unassembled WGS sequence"/>
</dbReference>
<proteinExistence type="predicted"/>
<name>A0A0L6V245_9BASI</name>
<evidence type="ECO:0000313" key="2">
    <source>
        <dbReference type="Proteomes" id="UP000037035"/>
    </source>
</evidence>
<protein>
    <submittedName>
        <fullName evidence="1">Uncharacterized protein</fullName>
    </submittedName>
</protein>
<dbReference type="VEuPathDB" id="FungiDB:VP01_2912g5"/>
<dbReference type="EMBL" id="LAVV01007849">
    <property type="protein sequence ID" value="KNZ54567.1"/>
    <property type="molecule type" value="Genomic_DNA"/>
</dbReference>
<dbReference type="OrthoDB" id="3039677at2759"/>
<gene>
    <name evidence="1" type="ORF">VP01_2912g5</name>
</gene>
<accession>A0A0L6V245</accession>
<comment type="caution">
    <text evidence="1">The sequence shown here is derived from an EMBL/GenBank/DDBJ whole genome shotgun (WGS) entry which is preliminary data.</text>
</comment>
<keyword evidence="2" id="KW-1185">Reference proteome</keyword>